<keyword evidence="6" id="KW-0472">Membrane</keyword>
<dbReference type="Pfam" id="PF00535">
    <property type="entry name" value="Glycos_transf_2"/>
    <property type="match status" value="1"/>
</dbReference>
<dbReference type="OrthoDB" id="2902148at2"/>
<dbReference type="SUPFAM" id="SSF53448">
    <property type="entry name" value="Nucleotide-diphospho-sugar transferases"/>
    <property type="match status" value="1"/>
</dbReference>
<dbReference type="InterPro" id="IPR029044">
    <property type="entry name" value="Nucleotide-diphossugar_trans"/>
</dbReference>
<evidence type="ECO:0000256" key="5">
    <source>
        <dbReference type="ARBA" id="ARBA00022746"/>
    </source>
</evidence>
<dbReference type="GO" id="GO:0016757">
    <property type="term" value="F:glycosyltransferase activity"/>
    <property type="evidence" value="ECO:0007669"/>
    <property type="project" value="UniProtKB-KW"/>
</dbReference>
<keyword evidence="5" id="KW-0125">Carotenoid biosynthesis</keyword>
<dbReference type="Gene3D" id="3.90.550.10">
    <property type="entry name" value="Spore Coat Polysaccharide Biosynthesis Protein SpsA, Chain A"/>
    <property type="match status" value="1"/>
</dbReference>
<evidence type="ECO:0000259" key="11">
    <source>
        <dbReference type="Pfam" id="PF00535"/>
    </source>
</evidence>
<keyword evidence="4 12" id="KW-0808">Transferase</keyword>
<proteinExistence type="inferred from homology"/>
<gene>
    <name evidence="12" type="ORF">F4V43_00045</name>
</gene>
<dbReference type="EMBL" id="VYKK01000001">
    <property type="protein sequence ID" value="KAA9008563.1"/>
    <property type="molecule type" value="Genomic_DNA"/>
</dbReference>
<dbReference type="GO" id="GO:0005886">
    <property type="term" value="C:plasma membrane"/>
    <property type="evidence" value="ECO:0007669"/>
    <property type="project" value="UniProtKB-SubCell"/>
</dbReference>
<reference evidence="12 13" key="1">
    <citation type="submission" date="2019-09" db="EMBL/GenBank/DDBJ databases">
        <title>Bacillus ochoae sp. nov., Paenibacillus whitsoniae sp. nov., Paenibacillus spiritus sp. nov. Isolated from the Mars Exploration Rover during spacecraft assembly.</title>
        <authorList>
            <person name="Seuylemezian A."/>
            <person name="Vaishampayan P."/>
        </authorList>
    </citation>
    <scope>NUCLEOTIDE SEQUENCE [LARGE SCALE GENOMIC DNA]</scope>
    <source>
        <strain evidence="12 13">MER_111</strain>
    </source>
</reference>
<comment type="function">
    <text evidence="7">Catalyzes the glycosylation of 4,4'-diaponeurosporenoate, i.e. the esterification of glucose at the C1'' position with the carboxyl group of 4,4'-diaponeurosporenic acid, to form glycosyl-4,4'-diaponeurosporenoate. This is a step in the biosynthesis of staphyloxanthin, an orange pigment present in most staphylococci strains.</text>
</comment>
<dbReference type="Proteomes" id="UP000367750">
    <property type="component" value="Unassembled WGS sequence"/>
</dbReference>
<keyword evidence="3" id="KW-0328">Glycosyltransferase</keyword>
<dbReference type="InterPro" id="IPR001173">
    <property type="entry name" value="Glyco_trans_2-like"/>
</dbReference>
<evidence type="ECO:0000256" key="10">
    <source>
        <dbReference type="ARBA" id="ARBA00040345"/>
    </source>
</evidence>
<evidence type="ECO:0000313" key="12">
    <source>
        <dbReference type="EMBL" id="KAA9008563.1"/>
    </source>
</evidence>
<dbReference type="AlphaFoldDB" id="A0A5J5GLQ6"/>
<protein>
    <recommendedName>
        <fullName evidence="10">4,4'-diaponeurosporenoate glycosyltransferase</fullName>
    </recommendedName>
</protein>
<dbReference type="PANTHER" id="PTHR43646:SF2">
    <property type="entry name" value="GLYCOSYLTRANSFERASE 2-LIKE DOMAIN-CONTAINING PROTEIN"/>
    <property type="match status" value="1"/>
</dbReference>
<dbReference type="PANTHER" id="PTHR43646">
    <property type="entry name" value="GLYCOSYLTRANSFERASE"/>
    <property type="match status" value="1"/>
</dbReference>
<organism evidence="12 13">
    <name type="scientific">Paenibacillus spiritus</name>
    <dbReference type="NCBI Taxonomy" id="2496557"/>
    <lineage>
        <taxon>Bacteria</taxon>
        <taxon>Bacillati</taxon>
        <taxon>Bacillota</taxon>
        <taxon>Bacilli</taxon>
        <taxon>Bacillales</taxon>
        <taxon>Paenibacillaceae</taxon>
        <taxon>Paenibacillus</taxon>
    </lineage>
</organism>
<evidence type="ECO:0000256" key="2">
    <source>
        <dbReference type="ARBA" id="ARBA00022475"/>
    </source>
</evidence>
<dbReference type="CDD" id="cd04179">
    <property type="entry name" value="DPM_DPG-synthase_like"/>
    <property type="match status" value="1"/>
</dbReference>
<evidence type="ECO:0000256" key="1">
    <source>
        <dbReference type="ARBA" id="ARBA00004236"/>
    </source>
</evidence>
<evidence type="ECO:0000256" key="6">
    <source>
        <dbReference type="ARBA" id="ARBA00023136"/>
    </source>
</evidence>
<dbReference type="GO" id="GO:0016117">
    <property type="term" value="P:carotenoid biosynthetic process"/>
    <property type="evidence" value="ECO:0007669"/>
    <property type="project" value="UniProtKB-KW"/>
</dbReference>
<comment type="similarity">
    <text evidence="9">Belongs to the glycosyltransferase 2 family. CrtQ subfamily.</text>
</comment>
<accession>A0A5J5GLQ6</accession>
<comment type="pathway">
    <text evidence="8">Carotenoid biosynthesis; staphyloxanthin biosynthesis; staphyloxanthin from farnesyl diphosphate: step 4/5.</text>
</comment>
<feature type="domain" description="Glycosyltransferase 2-like" evidence="11">
    <location>
        <begin position="34"/>
        <end position="137"/>
    </location>
</feature>
<name>A0A5J5GLQ6_9BACL</name>
<sequence length="270" mass="28171">MKRAAVRKTGRSGGSVQKGAQLRMLRADGGPSVSVIIPAMNEAGTIAAVIAAARSVAPGTEVIVVDNGSSDGTGKIAAAAGARVLNFPEPLGHDVGRRAGAREASGDILLFLDADMVIPAARLRPFVEAVAVGADVALNDYSGPVSRRQPHPVVLAKHGLNALLGRPDLKGCSLTAVPHALSRQAAERLGDLLAVPPAALARAVLDGLRVVRASHVPVGRLNPVRRRNAGRDPLQDVVFADHLAAMELLLRERGPRAGFTDGARRREMVR</sequence>
<evidence type="ECO:0000256" key="3">
    <source>
        <dbReference type="ARBA" id="ARBA00022676"/>
    </source>
</evidence>
<dbReference type="RefSeq" id="WP_150456193.1">
    <property type="nucleotide sequence ID" value="NZ_VYKK01000001.1"/>
</dbReference>
<evidence type="ECO:0000256" key="9">
    <source>
        <dbReference type="ARBA" id="ARBA00038120"/>
    </source>
</evidence>
<keyword evidence="13" id="KW-1185">Reference proteome</keyword>
<evidence type="ECO:0000256" key="8">
    <source>
        <dbReference type="ARBA" id="ARBA00037904"/>
    </source>
</evidence>
<evidence type="ECO:0000256" key="4">
    <source>
        <dbReference type="ARBA" id="ARBA00022679"/>
    </source>
</evidence>
<keyword evidence="2" id="KW-1003">Cell membrane</keyword>
<evidence type="ECO:0000256" key="7">
    <source>
        <dbReference type="ARBA" id="ARBA00037281"/>
    </source>
</evidence>
<comment type="caution">
    <text evidence="12">The sequence shown here is derived from an EMBL/GenBank/DDBJ whole genome shotgun (WGS) entry which is preliminary data.</text>
</comment>
<evidence type="ECO:0000313" key="13">
    <source>
        <dbReference type="Proteomes" id="UP000367750"/>
    </source>
</evidence>
<comment type="subcellular location">
    <subcellularLocation>
        <location evidence="1">Cell membrane</location>
    </subcellularLocation>
</comment>